<reference evidence="1" key="1">
    <citation type="submission" date="2021-02" db="EMBL/GenBank/DDBJ databases">
        <authorList>
            <person name="Nowell W R."/>
        </authorList>
    </citation>
    <scope>NUCLEOTIDE SEQUENCE</scope>
</reference>
<evidence type="ECO:0008006" key="3">
    <source>
        <dbReference type="Google" id="ProtNLM"/>
    </source>
</evidence>
<dbReference type="Proteomes" id="UP000663868">
    <property type="component" value="Unassembled WGS sequence"/>
</dbReference>
<protein>
    <recommendedName>
        <fullName evidence="3">Reelin</fullName>
    </recommendedName>
</protein>
<dbReference type="EMBL" id="CAJOBB010026365">
    <property type="protein sequence ID" value="CAF4415321.1"/>
    <property type="molecule type" value="Genomic_DNA"/>
</dbReference>
<gene>
    <name evidence="1" type="ORF">KXQ929_LOCUS51847</name>
</gene>
<comment type="caution">
    <text evidence="1">The sequence shown here is derived from an EMBL/GenBank/DDBJ whole genome shotgun (WGS) entry which is preliminary data.</text>
</comment>
<dbReference type="Pfam" id="PF21471">
    <property type="entry name" value="Reelin_subrepeat-B"/>
    <property type="match status" value="1"/>
</dbReference>
<accession>A0A820Q5X8</accession>
<evidence type="ECO:0000313" key="2">
    <source>
        <dbReference type="Proteomes" id="UP000663868"/>
    </source>
</evidence>
<proteinExistence type="predicted"/>
<dbReference type="Gene3D" id="2.60.120.260">
    <property type="entry name" value="Galactose-binding domain-like"/>
    <property type="match status" value="1"/>
</dbReference>
<name>A0A820Q5X8_9BILA</name>
<feature type="non-terminal residue" evidence="1">
    <location>
        <position position="86"/>
    </location>
</feature>
<feature type="non-terminal residue" evidence="1">
    <location>
        <position position="1"/>
    </location>
</feature>
<evidence type="ECO:0000313" key="1">
    <source>
        <dbReference type="EMBL" id="CAF4415321.1"/>
    </source>
</evidence>
<dbReference type="AlphaFoldDB" id="A0A820Q5X8"/>
<sequence length="86" mass="9930">VNIEYSVDFGKNWHLLLKPCFLDSACPHNVQHVYSSNIILPTIGWHRITLPLPMAILQQEYTRFRISTSLFSMSSYSTSNSWALDK</sequence>
<dbReference type="InterPro" id="IPR049419">
    <property type="entry name" value="Reelin_subrepeat-B"/>
</dbReference>
<organism evidence="1 2">
    <name type="scientific">Adineta steineri</name>
    <dbReference type="NCBI Taxonomy" id="433720"/>
    <lineage>
        <taxon>Eukaryota</taxon>
        <taxon>Metazoa</taxon>
        <taxon>Spiralia</taxon>
        <taxon>Gnathifera</taxon>
        <taxon>Rotifera</taxon>
        <taxon>Eurotatoria</taxon>
        <taxon>Bdelloidea</taxon>
        <taxon>Adinetida</taxon>
        <taxon>Adinetidae</taxon>
        <taxon>Adineta</taxon>
    </lineage>
</organism>